<sequence length="156" mass="18013">MWSINNISILYPGLDPASPRLPRQLNFGRSFSGVQLDGTNVALIPADLYIANHFADNAVHNFRQQVDLCIERVLKLPVHVKHQLFGRTVVDVVNFSLYVISQFRYLLEEDVYVELLEFLKYVILELGNRIMCFSLINVLVHLIREIQMFIPLSHCT</sequence>
<protein>
    <submittedName>
        <fullName evidence="1">Uncharacterized protein</fullName>
    </submittedName>
</protein>
<accession>A0A8D8SFG6</accession>
<dbReference type="EMBL" id="HBUF01219781">
    <property type="protein sequence ID" value="CAG6668874.1"/>
    <property type="molecule type" value="Transcribed_RNA"/>
</dbReference>
<dbReference type="AlphaFoldDB" id="A0A8D8SFG6"/>
<reference evidence="1" key="1">
    <citation type="submission" date="2021-05" db="EMBL/GenBank/DDBJ databases">
        <authorList>
            <person name="Alioto T."/>
            <person name="Alioto T."/>
            <person name="Gomez Garrido J."/>
        </authorList>
    </citation>
    <scope>NUCLEOTIDE SEQUENCE</scope>
</reference>
<name>A0A8D8SFG6_9HEMI</name>
<organism evidence="1">
    <name type="scientific">Cacopsylla melanoneura</name>
    <dbReference type="NCBI Taxonomy" id="428564"/>
    <lineage>
        <taxon>Eukaryota</taxon>
        <taxon>Metazoa</taxon>
        <taxon>Ecdysozoa</taxon>
        <taxon>Arthropoda</taxon>
        <taxon>Hexapoda</taxon>
        <taxon>Insecta</taxon>
        <taxon>Pterygota</taxon>
        <taxon>Neoptera</taxon>
        <taxon>Paraneoptera</taxon>
        <taxon>Hemiptera</taxon>
        <taxon>Sternorrhyncha</taxon>
        <taxon>Psylloidea</taxon>
        <taxon>Psyllidae</taxon>
        <taxon>Psyllinae</taxon>
        <taxon>Cacopsylla</taxon>
    </lineage>
</organism>
<proteinExistence type="predicted"/>
<evidence type="ECO:0000313" key="1">
    <source>
        <dbReference type="EMBL" id="CAG6668874.1"/>
    </source>
</evidence>